<evidence type="ECO:0000313" key="1">
    <source>
        <dbReference type="EMBL" id="APZ96283.1"/>
    </source>
</evidence>
<name>A0A1P8WQF4_9PLAN</name>
<sequence>MGKKGAKSVSRAPIDGAAMLRRVFPLLSRLAHSGASRELTAVIQPV</sequence>
<keyword evidence="2" id="KW-1185">Reference proteome</keyword>
<dbReference type="KEGG" id="fmr:Fuma_05951"/>
<protein>
    <submittedName>
        <fullName evidence="1">Uncharacterized protein</fullName>
    </submittedName>
</protein>
<organism evidence="1 2">
    <name type="scientific">Fuerstiella marisgermanici</name>
    <dbReference type="NCBI Taxonomy" id="1891926"/>
    <lineage>
        <taxon>Bacteria</taxon>
        <taxon>Pseudomonadati</taxon>
        <taxon>Planctomycetota</taxon>
        <taxon>Planctomycetia</taxon>
        <taxon>Planctomycetales</taxon>
        <taxon>Planctomycetaceae</taxon>
        <taxon>Fuerstiella</taxon>
    </lineage>
</organism>
<gene>
    <name evidence="1" type="ORF">Fuma_05951</name>
</gene>
<dbReference type="EMBL" id="CP017641">
    <property type="protein sequence ID" value="APZ96283.1"/>
    <property type="molecule type" value="Genomic_DNA"/>
</dbReference>
<reference evidence="1 2" key="1">
    <citation type="journal article" date="2016" name="Front. Microbiol.">
        <title>Fuerstia marisgermanicae gen. nov., sp. nov., an Unusual Member of the Phylum Planctomycetes from the German Wadden Sea.</title>
        <authorList>
            <person name="Kohn T."/>
            <person name="Heuer A."/>
            <person name="Jogler M."/>
            <person name="Vollmers J."/>
            <person name="Boedeker C."/>
            <person name="Bunk B."/>
            <person name="Rast P."/>
            <person name="Borchert D."/>
            <person name="Glockner I."/>
            <person name="Freese H.M."/>
            <person name="Klenk H.P."/>
            <person name="Overmann J."/>
            <person name="Kaster A.K."/>
            <person name="Rohde M."/>
            <person name="Wiegand S."/>
            <person name="Jogler C."/>
        </authorList>
    </citation>
    <scope>NUCLEOTIDE SEQUENCE [LARGE SCALE GENOMIC DNA]</scope>
    <source>
        <strain evidence="1 2">NH11</strain>
    </source>
</reference>
<evidence type="ECO:0000313" key="2">
    <source>
        <dbReference type="Proteomes" id="UP000187735"/>
    </source>
</evidence>
<accession>A0A1P8WQF4</accession>
<dbReference type="Proteomes" id="UP000187735">
    <property type="component" value="Chromosome"/>
</dbReference>
<proteinExistence type="predicted"/>
<dbReference type="AlphaFoldDB" id="A0A1P8WQF4"/>